<dbReference type="RefSeq" id="WP_194702138.1">
    <property type="nucleotide sequence ID" value="NZ_JADKNH010000007.1"/>
</dbReference>
<organism evidence="1 2">
    <name type="scientific">Fusibacter ferrireducens</name>
    <dbReference type="NCBI Taxonomy" id="2785058"/>
    <lineage>
        <taxon>Bacteria</taxon>
        <taxon>Bacillati</taxon>
        <taxon>Bacillota</taxon>
        <taxon>Clostridia</taxon>
        <taxon>Eubacteriales</taxon>
        <taxon>Eubacteriales Family XII. Incertae Sedis</taxon>
        <taxon>Fusibacter</taxon>
    </lineage>
</organism>
<proteinExistence type="predicted"/>
<dbReference type="EMBL" id="JADKNH010000007">
    <property type="protein sequence ID" value="MBF4693897.1"/>
    <property type="molecule type" value="Genomic_DNA"/>
</dbReference>
<name>A0ABR9ZTW5_9FIRM</name>
<sequence length="144" mass="16633">MGIFPENLNFMDTDSIANQSMDYGREWAFDFDKNQFIMKNGTPVIVTGIEALRIFIIKTLKTARYRYLIHSWEYGCEIEDVLGQTLERDVIESIIKSMITEALIYDARIKSISDFEIVTEDSEAKIKFTVLTNLEDELEVSTNV</sequence>
<dbReference type="SUPFAM" id="SSF160719">
    <property type="entry name" value="gpW/gp25-like"/>
    <property type="match status" value="1"/>
</dbReference>
<comment type="caution">
    <text evidence="1">The sequence shown here is derived from an EMBL/GenBank/DDBJ whole genome shotgun (WGS) entry which is preliminary data.</text>
</comment>
<keyword evidence="2" id="KW-1185">Reference proteome</keyword>
<dbReference type="Proteomes" id="UP000614200">
    <property type="component" value="Unassembled WGS sequence"/>
</dbReference>
<accession>A0ABR9ZTW5</accession>
<evidence type="ECO:0000313" key="2">
    <source>
        <dbReference type="Proteomes" id="UP000614200"/>
    </source>
</evidence>
<dbReference type="InterPro" id="IPR020288">
    <property type="entry name" value="Sheath_initiator"/>
</dbReference>
<reference evidence="1 2" key="1">
    <citation type="submission" date="2020-11" db="EMBL/GenBank/DDBJ databases">
        <title>Fusibacter basophilias sp. nov.</title>
        <authorList>
            <person name="Qiu D."/>
        </authorList>
    </citation>
    <scope>NUCLEOTIDE SEQUENCE [LARGE SCALE GENOMIC DNA]</scope>
    <source>
        <strain evidence="1 2">Q10-2</strain>
    </source>
</reference>
<protein>
    <submittedName>
        <fullName evidence="1">DUF2634 domain-containing protein</fullName>
    </submittedName>
</protein>
<dbReference type="Pfam" id="PF10934">
    <property type="entry name" value="Sheath_initiator"/>
    <property type="match status" value="1"/>
</dbReference>
<gene>
    <name evidence="1" type="ORF">ISU02_12320</name>
</gene>
<evidence type="ECO:0000313" key="1">
    <source>
        <dbReference type="EMBL" id="MBF4693897.1"/>
    </source>
</evidence>
<dbReference type="Gene3D" id="3.10.450.40">
    <property type="match status" value="1"/>
</dbReference>